<reference evidence="1 2" key="1">
    <citation type="submission" date="2018-05" db="EMBL/GenBank/DDBJ databases">
        <authorList>
            <person name="Datahose"/>
        </authorList>
    </citation>
    <scope>NUCLEOTIDE SEQUENCE</scope>
</reference>
<evidence type="ECO:0000313" key="2">
    <source>
        <dbReference type="Proteomes" id="UP000265100"/>
    </source>
</evidence>
<reference evidence="1" key="3">
    <citation type="submission" date="2025-08" db="UniProtKB">
        <authorList>
            <consortium name="Ensembl"/>
        </authorList>
    </citation>
    <scope>IDENTIFICATION</scope>
</reference>
<dbReference type="STRING" id="8154.ENSACLP00000028321"/>
<evidence type="ECO:0000313" key="1">
    <source>
        <dbReference type="Ensembl" id="ENSACLP00000028321.2"/>
    </source>
</evidence>
<proteinExistence type="predicted"/>
<dbReference type="AlphaFoldDB" id="A0A3P8QGD6"/>
<dbReference type="OMA" id="HCHDSGD"/>
<organism evidence="1 2">
    <name type="scientific">Astatotilapia calliptera</name>
    <name type="common">Eastern happy</name>
    <name type="synonym">Chromis callipterus</name>
    <dbReference type="NCBI Taxonomy" id="8154"/>
    <lineage>
        <taxon>Eukaryota</taxon>
        <taxon>Metazoa</taxon>
        <taxon>Chordata</taxon>
        <taxon>Craniata</taxon>
        <taxon>Vertebrata</taxon>
        <taxon>Euteleostomi</taxon>
        <taxon>Actinopterygii</taxon>
        <taxon>Neopterygii</taxon>
        <taxon>Teleostei</taxon>
        <taxon>Neoteleostei</taxon>
        <taxon>Acanthomorphata</taxon>
        <taxon>Ovalentaria</taxon>
        <taxon>Cichlomorphae</taxon>
        <taxon>Cichliformes</taxon>
        <taxon>Cichlidae</taxon>
        <taxon>African cichlids</taxon>
        <taxon>Pseudocrenilabrinae</taxon>
        <taxon>Haplochromini</taxon>
        <taxon>Astatotilapia</taxon>
    </lineage>
</organism>
<accession>A0A3P8QGD6</accession>
<dbReference type="Ensembl" id="ENSACLT00000028989.2">
    <property type="protein sequence ID" value="ENSACLP00000028321.2"/>
    <property type="gene ID" value="ENSACLG00000019210.2"/>
</dbReference>
<dbReference type="Proteomes" id="UP000265100">
    <property type="component" value="Chromosome 12"/>
</dbReference>
<keyword evidence="2" id="KW-1185">Reference proteome</keyword>
<reference evidence="2" key="2">
    <citation type="submission" date="2023-03" db="EMBL/GenBank/DDBJ databases">
        <authorList>
            <consortium name="Wellcome Sanger Institute Data Sharing"/>
        </authorList>
    </citation>
    <scope>NUCLEOTIDE SEQUENCE [LARGE SCALE GENOMIC DNA]</scope>
</reference>
<name>A0A3P8QGD6_ASTCA</name>
<sequence length="151" mass="16427">MNLSEVPEVRLSVNNGTMGPVPTACTAAMHHAGNELLTPFPIFQDVTENTACLILICILDEHFLPPTPGTKRRDLAWSTVLSTVLSVHVLAGQMAIHCHDSGDGDGTARGMFKAWEIFFVSFVLAPSPSPPIGRGRWLAFFLFKGSFSFLL</sequence>
<protein>
    <submittedName>
        <fullName evidence="1">Uncharacterized protein</fullName>
    </submittedName>
</protein>
<dbReference type="GeneTree" id="ENSGT00620000089226"/>
<reference evidence="1" key="4">
    <citation type="submission" date="2025-09" db="UniProtKB">
        <authorList>
            <consortium name="Ensembl"/>
        </authorList>
    </citation>
    <scope>IDENTIFICATION</scope>
</reference>